<dbReference type="EMBL" id="CAJPWZ010000381">
    <property type="protein sequence ID" value="CAG2192258.1"/>
    <property type="molecule type" value="Genomic_DNA"/>
</dbReference>
<keyword evidence="4" id="KW-1185">Reference proteome</keyword>
<evidence type="ECO:0000313" key="4">
    <source>
        <dbReference type="Proteomes" id="UP000683360"/>
    </source>
</evidence>
<keyword evidence="1" id="KW-1133">Transmembrane helix</keyword>
<dbReference type="Gene3D" id="2.60.40.10">
    <property type="entry name" value="Immunoglobulins"/>
    <property type="match status" value="1"/>
</dbReference>
<dbReference type="InterPro" id="IPR013783">
    <property type="entry name" value="Ig-like_fold"/>
</dbReference>
<feature type="transmembrane region" description="Helical" evidence="1">
    <location>
        <begin position="246"/>
        <end position="268"/>
    </location>
</feature>
<evidence type="ECO:0000256" key="2">
    <source>
        <dbReference type="SAM" id="SignalP"/>
    </source>
</evidence>
<evidence type="ECO:0008006" key="5">
    <source>
        <dbReference type="Google" id="ProtNLM"/>
    </source>
</evidence>
<evidence type="ECO:0000256" key="1">
    <source>
        <dbReference type="SAM" id="Phobius"/>
    </source>
</evidence>
<feature type="signal peptide" evidence="2">
    <location>
        <begin position="1"/>
        <end position="24"/>
    </location>
</feature>
<keyword evidence="1" id="KW-0812">Transmembrane</keyword>
<keyword evidence="1" id="KW-0472">Membrane</keyword>
<gene>
    <name evidence="3" type="ORF">MEDL_7415</name>
</gene>
<name>A0A8S3Q667_MYTED</name>
<reference evidence="3" key="1">
    <citation type="submission" date="2021-03" db="EMBL/GenBank/DDBJ databases">
        <authorList>
            <person name="Bekaert M."/>
        </authorList>
    </citation>
    <scope>NUCLEOTIDE SEQUENCE</scope>
</reference>
<comment type="caution">
    <text evidence="3">The sequence shown here is derived from an EMBL/GenBank/DDBJ whole genome shotgun (WGS) entry which is preliminary data.</text>
</comment>
<sequence length="271" mass="30440">MYSYGQLLQTVFLFLLSFPHGTSTDISNGSVFWTLKTIPAVFGNDVQLQCHVGPETTGKNRARQWSGGKDQKLLIFNGNSTNYDKYTEAYHETLKISVLTIKKFEIDDVNIKYVCQQGFSTYSNTLKLMPDIFQYIPRRIGTVISQEAGQISITFDRVYPVPSCTALLGKQNITDKVKIVTIPNESIYQSQISISYSQFSEESLPHQIDLVCLVGTKEIKQSFKIQSKGKIEQKLKDQTLGEFGRGVFATVFACTLIAFIVPLLNGWFPAS</sequence>
<dbReference type="Proteomes" id="UP000683360">
    <property type="component" value="Unassembled WGS sequence"/>
</dbReference>
<protein>
    <recommendedName>
        <fullName evidence="5">Ig-like domain-containing protein</fullName>
    </recommendedName>
</protein>
<evidence type="ECO:0000313" key="3">
    <source>
        <dbReference type="EMBL" id="CAG2192258.1"/>
    </source>
</evidence>
<feature type="chain" id="PRO_5035731726" description="Ig-like domain-containing protein" evidence="2">
    <location>
        <begin position="25"/>
        <end position="271"/>
    </location>
</feature>
<keyword evidence="2" id="KW-0732">Signal</keyword>
<proteinExistence type="predicted"/>
<organism evidence="3 4">
    <name type="scientific">Mytilus edulis</name>
    <name type="common">Blue mussel</name>
    <dbReference type="NCBI Taxonomy" id="6550"/>
    <lineage>
        <taxon>Eukaryota</taxon>
        <taxon>Metazoa</taxon>
        <taxon>Spiralia</taxon>
        <taxon>Lophotrochozoa</taxon>
        <taxon>Mollusca</taxon>
        <taxon>Bivalvia</taxon>
        <taxon>Autobranchia</taxon>
        <taxon>Pteriomorphia</taxon>
        <taxon>Mytilida</taxon>
        <taxon>Mytiloidea</taxon>
        <taxon>Mytilidae</taxon>
        <taxon>Mytilinae</taxon>
        <taxon>Mytilus</taxon>
    </lineage>
</organism>
<accession>A0A8S3Q667</accession>
<dbReference type="AlphaFoldDB" id="A0A8S3Q667"/>